<reference evidence="8 9" key="1">
    <citation type="submission" date="2018-08" db="EMBL/GenBank/DDBJ databases">
        <title>Salinimonas sediminis sp. nov., a piezophilic bacterium isolated from a deep-sea sediment sample from the New Britain Trench.</title>
        <authorList>
            <person name="Cao J."/>
        </authorList>
    </citation>
    <scope>NUCLEOTIDE SEQUENCE [LARGE SCALE GENOMIC DNA]</scope>
    <source>
        <strain evidence="8 9">N102</strain>
    </source>
</reference>
<dbReference type="PANTHER" id="PTHR39210:SF1">
    <property type="entry name" value="HEPARIN-SULFATE LYASE"/>
    <property type="match status" value="1"/>
</dbReference>
<dbReference type="SUPFAM" id="SSF48230">
    <property type="entry name" value="Chondroitin AC/alginate lyase"/>
    <property type="match status" value="1"/>
</dbReference>
<feature type="domain" description="Heparinase II/III-like C-terminal" evidence="7">
    <location>
        <begin position="373"/>
        <end position="594"/>
    </location>
</feature>
<dbReference type="Proteomes" id="UP000262073">
    <property type="component" value="Chromosome"/>
</dbReference>
<dbReference type="AlphaFoldDB" id="A0A346NSU2"/>
<sequence length="722" mass="80256">MLNAVINFFLLLMLCGVLSWQAKATVLIDNEDVKAMREAAGQSGRFAEAYQQLRKQMDKVIAQPTDVPVPVDAGGGYTHEQHKRNYQNMYQAGQLYLLSGDKKYADYVTKMLLDYAALYPTLPRHPQRKSSNEGKLFWQGLNEAVWLVHTIQAYDFIKDSLSEAQRQTIEKGALRPVATFLSVESPHTFNKVHNHGTWANAAVGMTGYVIGEPKWVEWALYDLNESGKGGFLKQLQQLFSPDGYYTEGPYYQRYALMPFVTFASAIEQNEPERKIFEYRNGILEKAIQTTIELSYNGLFFPLNDAIKSKGISTIELVHGVALAYQLTGDTRFLDIAKQQDTVLLTPAGLAVSQALDNNEATAYTMPSRVYLDGPDGKQGALAVLRAHTKDKPAVVFKATSQGMGHGHFDKLTWQFYDKGNEIVSDYGAVRFLNVVTKEGGRYLPENTSYGKQSIAHNTMVVDETSHFNGKVNVADRYAPTLLFDQHGDDLQIAAANIDTAYQDTMLQRVIALVTVAPGKTLAVDIISGNSPSEHQYDVPLHYQGQLTYINQAVNSYSKTMSALGDANGYQHLWLQGEAPFENQPAQVSWLNDNGKFYTLTTAPLQGKVMFTQIGAGDPNFNLRNEKAVIVRQRGQSARVVSVLEPHGSYDAAKEQTVASTPDVASVAYGENNGVSWVQITLKDDQQHMLAYRTAEAANKVSFAVNGQQYTLTKHAQLFKNIK</sequence>
<comment type="subcellular location">
    <subcellularLocation>
        <location evidence="1">Periplasm</location>
    </subcellularLocation>
</comment>
<dbReference type="EMBL" id="CP031769">
    <property type="protein sequence ID" value="AXR08599.1"/>
    <property type="molecule type" value="Genomic_DNA"/>
</dbReference>
<evidence type="ECO:0000313" key="8">
    <source>
        <dbReference type="EMBL" id="AXR08599.1"/>
    </source>
</evidence>
<feature type="chain" id="PRO_5017031201" evidence="5">
    <location>
        <begin position="25"/>
        <end position="722"/>
    </location>
</feature>
<evidence type="ECO:0000256" key="4">
    <source>
        <dbReference type="ARBA" id="ARBA00023239"/>
    </source>
</evidence>
<keyword evidence="3" id="KW-0574">Periplasm</keyword>
<dbReference type="GO" id="GO:0042597">
    <property type="term" value="C:periplasmic space"/>
    <property type="evidence" value="ECO:0007669"/>
    <property type="project" value="UniProtKB-SubCell"/>
</dbReference>
<name>A0A346NSU2_9ALTE</name>
<feature type="domain" description="Alginate lyase" evidence="6">
    <location>
        <begin position="33"/>
        <end position="292"/>
    </location>
</feature>
<evidence type="ECO:0000256" key="3">
    <source>
        <dbReference type="ARBA" id="ARBA00022764"/>
    </source>
</evidence>
<evidence type="ECO:0000259" key="7">
    <source>
        <dbReference type="Pfam" id="PF07940"/>
    </source>
</evidence>
<evidence type="ECO:0000259" key="6">
    <source>
        <dbReference type="Pfam" id="PF05426"/>
    </source>
</evidence>
<accession>A0A346NSU2</accession>
<dbReference type="Gene3D" id="1.50.10.100">
    <property type="entry name" value="Chondroitin AC/alginate lyase"/>
    <property type="match status" value="1"/>
</dbReference>
<dbReference type="InterPro" id="IPR008929">
    <property type="entry name" value="Chondroitin_lyas"/>
</dbReference>
<evidence type="ECO:0000256" key="2">
    <source>
        <dbReference type="ARBA" id="ARBA00022729"/>
    </source>
</evidence>
<keyword evidence="9" id="KW-1185">Reference proteome</keyword>
<gene>
    <name evidence="8" type="ORF">D0Y50_18865</name>
</gene>
<keyword evidence="4 8" id="KW-0456">Lyase</keyword>
<dbReference type="Gene3D" id="2.70.98.70">
    <property type="match status" value="1"/>
</dbReference>
<evidence type="ECO:0000256" key="1">
    <source>
        <dbReference type="ARBA" id="ARBA00004418"/>
    </source>
</evidence>
<evidence type="ECO:0000313" key="9">
    <source>
        <dbReference type="Proteomes" id="UP000262073"/>
    </source>
</evidence>
<dbReference type="InterPro" id="IPR008397">
    <property type="entry name" value="Alginate_lyase_dom"/>
</dbReference>
<feature type="signal peptide" evidence="5">
    <location>
        <begin position="1"/>
        <end position="24"/>
    </location>
</feature>
<dbReference type="GO" id="GO:0016829">
    <property type="term" value="F:lyase activity"/>
    <property type="evidence" value="ECO:0007669"/>
    <property type="project" value="UniProtKB-KW"/>
</dbReference>
<keyword evidence="2 5" id="KW-0732">Signal</keyword>
<dbReference type="KEGG" id="salm:D0Y50_18865"/>
<evidence type="ECO:0000256" key="5">
    <source>
        <dbReference type="SAM" id="SignalP"/>
    </source>
</evidence>
<proteinExistence type="predicted"/>
<organism evidence="8 9">
    <name type="scientific">Salinimonas sediminis</name>
    <dbReference type="NCBI Taxonomy" id="2303538"/>
    <lineage>
        <taxon>Bacteria</taxon>
        <taxon>Pseudomonadati</taxon>
        <taxon>Pseudomonadota</taxon>
        <taxon>Gammaproteobacteria</taxon>
        <taxon>Alteromonadales</taxon>
        <taxon>Alteromonadaceae</taxon>
        <taxon>Alteromonas/Salinimonas group</taxon>
        <taxon>Salinimonas</taxon>
    </lineage>
</organism>
<dbReference type="Pfam" id="PF07940">
    <property type="entry name" value="Hepar_II_III_C"/>
    <property type="match status" value="1"/>
</dbReference>
<dbReference type="InterPro" id="IPR012480">
    <property type="entry name" value="Hepar_II_III_C"/>
</dbReference>
<dbReference type="PANTHER" id="PTHR39210">
    <property type="entry name" value="HEPARIN-SULFATE LYASE"/>
    <property type="match status" value="1"/>
</dbReference>
<protein>
    <submittedName>
        <fullName evidence="8">Alginate lyase</fullName>
    </submittedName>
</protein>
<dbReference type="OrthoDB" id="9772435at2"/>
<dbReference type="Pfam" id="PF05426">
    <property type="entry name" value="Alginate_lyase"/>
    <property type="match status" value="1"/>
</dbReference>